<dbReference type="InterPro" id="IPR006431">
    <property type="entry name" value="Phage_tape_meas_C"/>
</dbReference>
<dbReference type="RefSeq" id="WP_090318976.1">
    <property type="nucleotide sequence ID" value="NZ_FNKJ01000003.1"/>
</dbReference>
<evidence type="ECO:0000313" key="6">
    <source>
        <dbReference type="Proteomes" id="UP000199570"/>
    </source>
</evidence>
<feature type="region of interest" description="Disordered" evidence="2">
    <location>
        <begin position="765"/>
        <end position="799"/>
    </location>
</feature>
<keyword evidence="3" id="KW-0472">Membrane</keyword>
<keyword evidence="3" id="KW-1133">Transmembrane helix</keyword>
<feature type="domain" description="Bacteriophage tail tape measure C-terminal" evidence="4">
    <location>
        <begin position="577"/>
        <end position="661"/>
    </location>
</feature>
<name>A0A1H1CSE9_9PSED</name>
<keyword evidence="1" id="KW-0175">Coiled coil</keyword>
<proteinExistence type="predicted"/>
<feature type="transmembrane region" description="Helical" evidence="3">
    <location>
        <begin position="45"/>
        <end position="65"/>
    </location>
</feature>
<gene>
    <name evidence="5" type="ORF">SAMN04490195_1350</name>
</gene>
<evidence type="ECO:0000256" key="3">
    <source>
        <dbReference type="SAM" id="Phobius"/>
    </source>
</evidence>
<dbReference type="Proteomes" id="UP000199570">
    <property type="component" value="Unassembled WGS sequence"/>
</dbReference>
<reference evidence="6" key="1">
    <citation type="submission" date="2016-10" db="EMBL/GenBank/DDBJ databases">
        <authorList>
            <person name="Varghese N."/>
            <person name="Submissions S."/>
        </authorList>
    </citation>
    <scope>NUCLEOTIDE SEQUENCE [LARGE SCALE GENOMIC DNA]</scope>
    <source>
        <strain evidence="6">BS3775</strain>
    </source>
</reference>
<sequence>MASRSLGTLTLDLIAKIGGFTGPLDKASRESQKRMAEIQKSAEKIGIGIGAGVAAGVAALAALTVSSVKAGAEITRFAQVSGTSSSEFQKYAAGAKAVGVEQDKLADIFKDVNDKVGDFLLNGGGELQDFFKTIAPKVGVTAEQFRNLSGPQALQLFASSLQKAGLSQAEMTQQMESLANDATLLLPLLRDNGAAFNVLGDAAQQAGAIMDEKTIKATQGLAAAGWLAEQSLAGIKNQVAASLMPTLSDYADILFGLSQDTASISLLSDGLNSVLKFTAKTAVGIAYTFELLGKSIAGVAAIVVSAFDGVDFSSPIDAINKMSENSSRTASIVGDDLDALDKKYNSLWGRIDQAGSSGQASGHLKEIADALNGVGAAARPGTFKALTKDQQDAAKAAEAAAKKLQGVFDTTEEGYERQIELINTSNDARKDATEIAKLQFEIESGKLVGINAQQQKRLEGLAAELDGLKKLKQANEDAVKLAAFGVTLKDSNQTVKQGFEIELAGAGSGDKLKERLQADLEIQQDYNKQAADLQKQLNGGDITQELYDKETAMLSEALAERMVLQQDYYNQQDTAQQNWLDGVSSAWENYKDTATDYQQQAADFTSSVLEESTSAVSENISAMLTEHKSLGDSVMDVASSMANALIDALARMAAQWLVYQGVQLAMGATGASASVAEAAFAGPAIAAAYAPAAAMASLASFGTNSVPAIAAITSTNATASSMALLGMAHDGIDAVPETGTWLLQKGERVTTAETSAKLDRTLERVSREGAGSGKTEVNLHEDASRAGQVQTSTGPDGKQITDMWVSNIRGQGQMAKTLEQTYGLKRVGR</sequence>
<dbReference type="AlphaFoldDB" id="A0A1H1CSE9"/>
<dbReference type="NCBIfam" id="TIGR01541">
    <property type="entry name" value="tape_meas_lam_C"/>
    <property type="match status" value="1"/>
</dbReference>
<evidence type="ECO:0000259" key="4">
    <source>
        <dbReference type="Pfam" id="PF09718"/>
    </source>
</evidence>
<feature type="coiled-coil region" evidence="1">
    <location>
        <begin position="451"/>
        <end position="478"/>
    </location>
</feature>
<keyword evidence="6" id="KW-1185">Reference proteome</keyword>
<dbReference type="OrthoDB" id="6174294at2"/>
<dbReference type="Pfam" id="PF09718">
    <property type="entry name" value="Tape_meas_lam_C"/>
    <property type="match status" value="1"/>
</dbReference>
<organism evidence="5 6">
    <name type="scientific">Pseudomonas moorei</name>
    <dbReference type="NCBI Taxonomy" id="395599"/>
    <lineage>
        <taxon>Bacteria</taxon>
        <taxon>Pseudomonadati</taxon>
        <taxon>Pseudomonadota</taxon>
        <taxon>Gammaproteobacteria</taxon>
        <taxon>Pseudomonadales</taxon>
        <taxon>Pseudomonadaceae</taxon>
        <taxon>Pseudomonas</taxon>
    </lineage>
</organism>
<dbReference type="EMBL" id="FNKJ01000003">
    <property type="protein sequence ID" value="SDQ66798.1"/>
    <property type="molecule type" value="Genomic_DNA"/>
</dbReference>
<evidence type="ECO:0000313" key="5">
    <source>
        <dbReference type="EMBL" id="SDQ66798.1"/>
    </source>
</evidence>
<protein>
    <submittedName>
        <fullName evidence="5">Phage tail tape measure protein, lambda family</fullName>
    </submittedName>
</protein>
<evidence type="ECO:0000256" key="2">
    <source>
        <dbReference type="SAM" id="MobiDB-lite"/>
    </source>
</evidence>
<keyword evidence="3" id="KW-0812">Transmembrane</keyword>
<accession>A0A1H1CSE9</accession>
<evidence type="ECO:0000256" key="1">
    <source>
        <dbReference type="SAM" id="Coils"/>
    </source>
</evidence>